<evidence type="ECO:0000256" key="9">
    <source>
        <dbReference type="SAM" id="MobiDB-lite"/>
    </source>
</evidence>
<feature type="region of interest" description="Disordered" evidence="9">
    <location>
        <begin position="1"/>
        <end position="23"/>
    </location>
</feature>
<keyword evidence="2 8" id="KW-0813">Transport</keyword>
<evidence type="ECO:0000256" key="6">
    <source>
        <dbReference type="ARBA" id="ARBA00022989"/>
    </source>
</evidence>
<evidence type="ECO:0000256" key="5">
    <source>
        <dbReference type="ARBA" id="ARBA00022692"/>
    </source>
</evidence>
<keyword evidence="12" id="KW-1185">Reference proteome</keyword>
<dbReference type="AlphaFoldDB" id="A0A845SD38"/>
<keyword evidence="5 8" id="KW-0812">Transmembrane</keyword>
<evidence type="ECO:0000256" key="7">
    <source>
        <dbReference type="ARBA" id="ARBA00023136"/>
    </source>
</evidence>
<proteinExistence type="inferred from homology"/>
<feature type="transmembrane region" description="Helical" evidence="8">
    <location>
        <begin position="156"/>
        <end position="173"/>
    </location>
</feature>
<gene>
    <name evidence="11" type="ORF">GRH90_03455</name>
</gene>
<evidence type="ECO:0000256" key="8">
    <source>
        <dbReference type="RuleBase" id="RU363032"/>
    </source>
</evidence>
<dbReference type="GO" id="GO:0005886">
    <property type="term" value="C:plasma membrane"/>
    <property type="evidence" value="ECO:0007669"/>
    <property type="project" value="UniProtKB-SubCell"/>
</dbReference>
<feature type="domain" description="ABC transmembrane type-1" evidence="10">
    <location>
        <begin position="88"/>
        <end position="278"/>
    </location>
</feature>
<evidence type="ECO:0000313" key="11">
    <source>
        <dbReference type="EMBL" id="NDL61819.1"/>
    </source>
</evidence>
<dbReference type="CDD" id="cd06261">
    <property type="entry name" value="TM_PBP2"/>
    <property type="match status" value="1"/>
</dbReference>
<feature type="transmembrane region" description="Helical" evidence="8">
    <location>
        <begin position="34"/>
        <end position="55"/>
    </location>
</feature>
<accession>A0A845SD38</accession>
<dbReference type="PROSITE" id="PS50928">
    <property type="entry name" value="ABC_TM1"/>
    <property type="match status" value="1"/>
</dbReference>
<dbReference type="Gene3D" id="1.10.3720.10">
    <property type="entry name" value="MetI-like"/>
    <property type="match status" value="1"/>
</dbReference>
<evidence type="ECO:0000256" key="2">
    <source>
        <dbReference type="ARBA" id="ARBA00022448"/>
    </source>
</evidence>
<dbReference type="GO" id="GO:0055085">
    <property type="term" value="P:transmembrane transport"/>
    <property type="evidence" value="ECO:0007669"/>
    <property type="project" value="InterPro"/>
</dbReference>
<dbReference type="EMBL" id="WUBS01000002">
    <property type="protein sequence ID" value="NDL61819.1"/>
    <property type="molecule type" value="Genomic_DNA"/>
</dbReference>
<keyword evidence="4" id="KW-0997">Cell inner membrane</keyword>
<comment type="caution">
    <text evidence="11">The sequence shown here is derived from an EMBL/GenBank/DDBJ whole genome shotgun (WGS) entry which is preliminary data.</text>
</comment>
<keyword evidence="3" id="KW-1003">Cell membrane</keyword>
<feature type="transmembrane region" description="Helical" evidence="8">
    <location>
        <begin position="202"/>
        <end position="223"/>
    </location>
</feature>
<protein>
    <submittedName>
        <fullName evidence="11">ABC transporter permease subunit</fullName>
    </submittedName>
</protein>
<sequence length="292" mass="32216">MSRPPPAAAKTAPPPGLHGQPARAAGLRRRCGTLIIWAGALLWMLPIMVSVWVAIHPASQQGGFTPLSMPTLENFIHAWQAAPFGRYFINTLLLVLIIVASQLILATLAAYALVRFRLKGAGIIFSLILLQLMISPDVLILTNYHTIGALGLRDTLWGIALPYFASAFAIFLLRQTFKSIPLVLEEAAIIEGAGRLTILRRIYIPLAKPVYIAFTLVSISFHWNDFLWPLVITDSVRVRPLTVGLQLFSAPEQGVQWALIGAATLMTSLPLLILFLVFQRQFVQSFMRAGIR</sequence>
<reference evidence="11 12" key="1">
    <citation type="submission" date="2019-12" db="EMBL/GenBank/DDBJ databases">
        <authorList>
            <person name="Lee S.D."/>
        </authorList>
    </citation>
    <scope>NUCLEOTIDE SEQUENCE [LARGE SCALE GENOMIC DNA]</scope>
    <source>
        <strain evidence="11 12">SAP-6</strain>
    </source>
</reference>
<dbReference type="InterPro" id="IPR035906">
    <property type="entry name" value="MetI-like_sf"/>
</dbReference>
<feature type="transmembrane region" description="Helical" evidence="8">
    <location>
        <begin position="257"/>
        <end position="278"/>
    </location>
</feature>
<evidence type="ECO:0000259" key="10">
    <source>
        <dbReference type="PROSITE" id="PS50928"/>
    </source>
</evidence>
<dbReference type="PANTHER" id="PTHR43744">
    <property type="entry name" value="ABC TRANSPORTER PERMEASE PROTEIN MG189-RELATED-RELATED"/>
    <property type="match status" value="1"/>
</dbReference>
<comment type="similarity">
    <text evidence="8">Belongs to the binding-protein-dependent transport system permease family.</text>
</comment>
<feature type="transmembrane region" description="Helical" evidence="8">
    <location>
        <begin position="121"/>
        <end position="144"/>
    </location>
</feature>
<evidence type="ECO:0000256" key="4">
    <source>
        <dbReference type="ARBA" id="ARBA00022519"/>
    </source>
</evidence>
<organism evidence="11 12">
    <name type="scientific">Acerihabitans arboris</name>
    <dbReference type="NCBI Taxonomy" id="2691583"/>
    <lineage>
        <taxon>Bacteria</taxon>
        <taxon>Pseudomonadati</taxon>
        <taxon>Pseudomonadota</taxon>
        <taxon>Gammaproteobacteria</taxon>
        <taxon>Enterobacterales</taxon>
        <taxon>Pectobacteriaceae</taxon>
        <taxon>Acerihabitans</taxon>
    </lineage>
</organism>
<comment type="subcellular location">
    <subcellularLocation>
        <location evidence="1">Cell inner membrane</location>
        <topology evidence="1">Multi-pass membrane protein</topology>
    </subcellularLocation>
    <subcellularLocation>
        <location evidence="8">Cell membrane</location>
        <topology evidence="8">Multi-pass membrane protein</topology>
    </subcellularLocation>
</comment>
<evidence type="ECO:0000313" key="12">
    <source>
        <dbReference type="Proteomes" id="UP000461443"/>
    </source>
</evidence>
<dbReference type="SUPFAM" id="SSF161098">
    <property type="entry name" value="MetI-like"/>
    <property type="match status" value="1"/>
</dbReference>
<feature type="transmembrane region" description="Helical" evidence="8">
    <location>
        <begin position="87"/>
        <end position="114"/>
    </location>
</feature>
<keyword evidence="7 8" id="KW-0472">Membrane</keyword>
<feature type="compositionally biased region" description="Pro residues" evidence="9">
    <location>
        <begin position="1"/>
        <end position="16"/>
    </location>
</feature>
<dbReference type="PANTHER" id="PTHR43744:SF3">
    <property type="entry name" value="LACTOSE TRANSPORT SYSTEM PERMEASE PROTEIN LACG"/>
    <property type="match status" value="1"/>
</dbReference>
<evidence type="ECO:0000256" key="3">
    <source>
        <dbReference type="ARBA" id="ARBA00022475"/>
    </source>
</evidence>
<keyword evidence="6 8" id="KW-1133">Transmembrane helix</keyword>
<dbReference type="Proteomes" id="UP000461443">
    <property type="component" value="Unassembled WGS sequence"/>
</dbReference>
<reference evidence="11 12" key="2">
    <citation type="submission" date="2020-02" db="EMBL/GenBank/DDBJ databases">
        <title>The new genus of Enterobacteriales.</title>
        <authorList>
            <person name="Kim I.S."/>
        </authorList>
    </citation>
    <scope>NUCLEOTIDE SEQUENCE [LARGE SCALE GENOMIC DNA]</scope>
    <source>
        <strain evidence="11 12">SAP-6</strain>
    </source>
</reference>
<name>A0A845SD38_9GAMM</name>
<dbReference type="Pfam" id="PF00528">
    <property type="entry name" value="BPD_transp_1"/>
    <property type="match status" value="1"/>
</dbReference>
<dbReference type="InterPro" id="IPR000515">
    <property type="entry name" value="MetI-like"/>
</dbReference>
<evidence type="ECO:0000256" key="1">
    <source>
        <dbReference type="ARBA" id="ARBA00004429"/>
    </source>
</evidence>